<feature type="region of interest" description="Disordered" evidence="1">
    <location>
        <begin position="38"/>
        <end position="87"/>
    </location>
</feature>
<feature type="compositionally biased region" description="Acidic residues" evidence="1">
    <location>
        <begin position="78"/>
        <end position="87"/>
    </location>
</feature>
<dbReference type="HOGENOM" id="CLU_1257414_0_0_1"/>
<feature type="compositionally biased region" description="Low complexity" evidence="1">
    <location>
        <begin position="61"/>
        <end position="70"/>
    </location>
</feature>
<accession>E0W4F2</accession>
<dbReference type="EnsemblMetazoa" id="PHUM617860-RA">
    <property type="protein sequence ID" value="PHUM617860-PA"/>
    <property type="gene ID" value="PHUM617860"/>
</dbReference>
<proteinExistence type="predicted"/>
<reference evidence="2" key="1">
    <citation type="submission" date="2007-04" db="EMBL/GenBank/DDBJ databases">
        <title>Annotation of Pediculus humanus corporis strain USDA.</title>
        <authorList>
            <person name="Kirkness E."/>
            <person name="Hannick L."/>
            <person name="Hass B."/>
            <person name="Bruggner R."/>
            <person name="Lawson D."/>
            <person name="Bidwell S."/>
            <person name="Joardar V."/>
            <person name="Caler E."/>
            <person name="Walenz B."/>
            <person name="Inman J."/>
            <person name="Schobel S."/>
            <person name="Galinsky K."/>
            <person name="Amedeo P."/>
            <person name="Strausberg R."/>
        </authorList>
    </citation>
    <scope>NUCLEOTIDE SEQUENCE</scope>
    <source>
        <strain evidence="2">USDA</strain>
    </source>
</reference>
<dbReference type="Proteomes" id="UP000009046">
    <property type="component" value="Unassembled WGS sequence"/>
</dbReference>
<feature type="region of interest" description="Disordered" evidence="1">
    <location>
        <begin position="165"/>
        <end position="220"/>
    </location>
</feature>
<dbReference type="InParanoid" id="E0W4F2"/>
<evidence type="ECO:0000313" key="3">
    <source>
        <dbReference type="EnsemblMetazoa" id="PHUM617860-PA"/>
    </source>
</evidence>
<organism>
    <name type="scientific">Pediculus humanus subsp. corporis</name>
    <name type="common">Body louse</name>
    <dbReference type="NCBI Taxonomy" id="121224"/>
    <lineage>
        <taxon>Eukaryota</taxon>
        <taxon>Metazoa</taxon>
        <taxon>Ecdysozoa</taxon>
        <taxon>Arthropoda</taxon>
        <taxon>Hexapoda</taxon>
        <taxon>Insecta</taxon>
        <taxon>Pterygota</taxon>
        <taxon>Neoptera</taxon>
        <taxon>Paraneoptera</taxon>
        <taxon>Psocodea</taxon>
        <taxon>Troctomorpha</taxon>
        <taxon>Phthiraptera</taxon>
        <taxon>Anoplura</taxon>
        <taxon>Pediculidae</taxon>
        <taxon>Pediculus</taxon>
    </lineage>
</organism>
<reference evidence="3" key="3">
    <citation type="submission" date="2021-02" db="UniProtKB">
        <authorList>
            <consortium name="EnsemblMetazoa"/>
        </authorList>
    </citation>
    <scope>IDENTIFICATION</scope>
    <source>
        <strain evidence="3">USDA</strain>
    </source>
</reference>
<keyword evidence="4" id="KW-1185">Reference proteome</keyword>
<sequence length="220" mass="24465">MRKTIGKTSSSSSSEVENPAYLSKLELSQSIPNIKDVENDLKKNSLSSDTKTPLEEEILTNPNDDNNNGKNKNKMMTEGDDAGEDEDYPNLLVQVEYYDITYEDLPENDEFVDENALMTSTPTSPPPPFSFNKNLTKDPMIILKNDDNGKKIILKGSDDVIVETETQKPAESTTPKAFSYSPTIPQASDRVIKPEVTTGKYDNDNNNNSSDEYKNPAIAK</sequence>
<dbReference type="EMBL" id="AAZO01007557">
    <property type="status" value="NOT_ANNOTATED_CDS"/>
    <property type="molecule type" value="Genomic_DNA"/>
</dbReference>
<name>E0W4F2_PEDHC</name>
<dbReference type="KEGG" id="phu:Phum_PHUM617860"/>
<gene>
    <name evidence="3" type="primary">8239907</name>
    <name evidence="2" type="ORF">Phum_PHUM617860</name>
</gene>
<feature type="compositionally biased region" description="Polar residues" evidence="1">
    <location>
        <begin position="167"/>
        <end position="186"/>
    </location>
</feature>
<evidence type="ECO:0000313" key="4">
    <source>
        <dbReference type="Proteomes" id="UP000009046"/>
    </source>
</evidence>
<reference evidence="2" key="2">
    <citation type="submission" date="2007-04" db="EMBL/GenBank/DDBJ databases">
        <title>The genome of the human body louse.</title>
        <authorList>
            <consortium name="The Human Body Louse Genome Consortium"/>
            <person name="Kirkness E."/>
            <person name="Walenz B."/>
            <person name="Hass B."/>
            <person name="Bruggner R."/>
            <person name="Strausberg R."/>
        </authorList>
    </citation>
    <scope>NUCLEOTIDE SEQUENCE</scope>
    <source>
        <strain evidence="2">USDA</strain>
    </source>
</reference>
<dbReference type="VEuPathDB" id="VectorBase:PHUM617860"/>
<evidence type="ECO:0000313" key="2">
    <source>
        <dbReference type="EMBL" id="EEB20508.1"/>
    </source>
</evidence>
<dbReference type="RefSeq" id="XP_002433246.1">
    <property type="nucleotide sequence ID" value="XM_002433201.1"/>
</dbReference>
<dbReference type="AlphaFoldDB" id="E0W4F2"/>
<evidence type="ECO:0000256" key="1">
    <source>
        <dbReference type="SAM" id="MobiDB-lite"/>
    </source>
</evidence>
<dbReference type="CTD" id="8239907"/>
<dbReference type="GeneID" id="8239907"/>
<dbReference type="EMBL" id="DS235886">
    <property type="protein sequence ID" value="EEB20508.1"/>
    <property type="molecule type" value="Genomic_DNA"/>
</dbReference>
<protein>
    <submittedName>
        <fullName evidence="2 3">Uncharacterized protein</fullName>
    </submittedName>
</protein>